<comment type="subcellular location">
    <subcellularLocation>
        <location evidence="1">Golgi apparatus membrane</location>
        <topology evidence="1">Multi-pass membrane protein</topology>
    </subcellularLocation>
</comment>
<feature type="transmembrane region" description="Helical" evidence="10">
    <location>
        <begin position="283"/>
        <end position="306"/>
    </location>
</feature>
<evidence type="ECO:0000256" key="3">
    <source>
        <dbReference type="ARBA" id="ARBA00022448"/>
    </source>
</evidence>
<evidence type="ECO:0000256" key="5">
    <source>
        <dbReference type="ARBA" id="ARBA00022989"/>
    </source>
</evidence>
<gene>
    <name evidence="11" type="primary">Cre-pst-2</name>
    <name evidence="11" type="ORF">CRE_04731</name>
</gene>
<sequence>MTTAQIHSDCSSSMLPRHVKDDVEPIHLLGFNIARKPKWLQFVLLSGAIFVLYVGYGYMQELIFKLPGMKPFGWTLTLIQFLIYSSCGYAECLVWHNTRRMIPWRIYGVIAFFTVATMGLSNASVGYLNYPTQVIFKCCKLIPVLIGGILIQGKRYGWIDISAAILMSLGIIMFTLADNKVSPNFDSRGYIMISGALLADAVIGNIQEKNMKKYGGSSNEVVLYSYGIGSAFIFSYVILSGEIFTAIPFFFENAWKTFGYALIFSFLGYLGVNVVLTHIKVFGALVAVTVTTLRKALTIILSFLLFSKPFTIEYVYAGSVVMLAIYLNLYSKNKTSWDNMIRRLVARAMGYHDVSVARKDPMLV</sequence>
<dbReference type="EMBL" id="DS268419">
    <property type="protein sequence ID" value="EFO86864.1"/>
    <property type="molecule type" value="Genomic_DNA"/>
</dbReference>
<dbReference type="InterPro" id="IPR013657">
    <property type="entry name" value="SCL35B1-4/HUT1"/>
</dbReference>
<keyword evidence="12" id="KW-1185">Reference proteome</keyword>
<proteinExistence type="inferred from homology"/>
<dbReference type="GO" id="GO:0000139">
    <property type="term" value="C:Golgi membrane"/>
    <property type="evidence" value="ECO:0007669"/>
    <property type="project" value="UniProtKB-SubCell"/>
</dbReference>
<accession>E3LYY4</accession>
<feature type="transmembrane region" description="Helical" evidence="10">
    <location>
        <begin position="158"/>
        <end position="177"/>
    </location>
</feature>
<dbReference type="GO" id="GO:0046964">
    <property type="term" value="F:3'-phosphoadenosine 5'-phosphosulfate transmembrane transporter activity"/>
    <property type="evidence" value="ECO:0007669"/>
    <property type="project" value="EnsemblMetazoa"/>
</dbReference>
<feature type="transmembrane region" description="Helical" evidence="10">
    <location>
        <begin position="71"/>
        <end position="94"/>
    </location>
</feature>
<dbReference type="FunCoup" id="E3LYY4">
    <property type="interactions" value="2158"/>
</dbReference>
<dbReference type="InParanoid" id="E3LYY4"/>
<evidence type="ECO:0000256" key="8">
    <source>
        <dbReference type="ARBA" id="ARBA00041866"/>
    </source>
</evidence>
<dbReference type="Proteomes" id="UP000008281">
    <property type="component" value="Unassembled WGS sequence"/>
</dbReference>
<feature type="transmembrane region" description="Helical" evidence="10">
    <location>
        <begin position="106"/>
        <end position="128"/>
    </location>
</feature>
<keyword evidence="5 10" id="KW-1133">Transmembrane helix</keyword>
<feature type="transmembrane region" description="Helical" evidence="10">
    <location>
        <begin position="189"/>
        <end position="206"/>
    </location>
</feature>
<dbReference type="PANTHER" id="PTHR10778:SF8">
    <property type="entry name" value="ADENOSINE 3'-PHOSPHO 5'-PHOSPHOSULFATE TRANSPORTER 2"/>
    <property type="match status" value="1"/>
</dbReference>
<organism evidence="12">
    <name type="scientific">Caenorhabditis remanei</name>
    <name type="common">Caenorhabditis vulgaris</name>
    <dbReference type="NCBI Taxonomy" id="31234"/>
    <lineage>
        <taxon>Eukaryota</taxon>
        <taxon>Metazoa</taxon>
        <taxon>Ecdysozoa</taxon>
        <taxon>Nematoda</taxon>
        <taxon>Chromadorea</taxon>
        <taxon>Rhabditida</taxon>
        <taxon>Rhabditina</taxon>
        <taxon>Rhabditomorpha</taxon>
        <taxon>Rhabditoidea</taxon>
        <taxon>Rhabditidae</taxon>
        <taxon>Peloderinae</taxon>
        <taxon>Caenorhabditis</taxon>
    </lineage>
</organism>
<feature type="transmembrane region" description="Helical" evidence="10">
    <location>
        <begin position="134"/>
        <end position="151"/>
    </location>
</feature>
<reference evidence="11" key="1">
    <citation type="submission" date="2007-07" db="EMBL/GenBank/DDBJ databases">
        <title>PCAP assembly of the Caenorhabditis remanei genome.</title>
        <authorList>
            <consortium name="The Caenorhabditis remanei Sequencing Consortium"/>
            <person name="Wilson R.K."/>
        </authorList>
    </citation>
    <scope>NUCLEOTIDE SEQUENCE [LARGE SCALE GENOMIC DNA]</scope>
    <source>
        <strain evidence="11">PB4641</strain>
    </source>
</reference>
<dbReference type="GO" id="GO:1990674">
    <property type="term" value="C:Golgi cis cisterna membrane"/>
    <property type="evidence" value="ECO:0007669"/>
    <property type="project" value="EnsemblMetazoa"/>
</dbReference>
<feature type="transmembrane region" description="Helical" evidence="10">
    <location>
        <begin position="226"/>
        <end position="251"/>
    </location>
</feature>
<feature type="transmembrane region" description="Helical" evidence="10">
    <location>
        <begin position="257"/>
        <end position="276"/>
    </location>
</feature>
<dbReference type="KEGG" id="crq:GCK72_010596"/>
<dbReference type="RefSeq" id="XP_003111032.2">
    <property type="nucleotide sequence ID" value="XM_003110984.2"/>
</dbReference>
<evidence type="ECO:0000313" key="12">
    <source>
        <dbReference type="Proteomes" id="UP000008281"/>
    </source>
</evidence>
<evidence type="ECO:0000256" key="2">
    <source>
        <dbReference type="ARBA" id="ARBA00010694"/>
    </source>
</evidence>
<dbReference type="Pfam" id="PF08449">
    <property type="entry name" value="UAA"/>
    <property type="match status" value="1"/>
</dbReference>
<evidence type="ECO:0000256" key="10">
    <source>
        <dbReference type="SAM" id="Phobius"/>
    </source>
</evidence>
<dbReference type="CTD" id="9801054"/>
<evidence type="ECO:0000256" key="1">
    <source>
        <dbReference type="ARBA" id="ARBA00004653"/>
    </source>
</evidence>
<evidence type="ECO:0000313" key="11">
    <source>
        <dbReference type="EMBL" id="EFO86864.1"/>
    </source>
</evidence>
<evidence type="ECO:0000256" key="6">
    <source>
        <dbReference type="ARBA" id="ARBA00023136"/>
    </source>
</evidence>
<dbReference type="eggNOG" id="KOG1582">
    <property type="taxonomic scope" value="Eukaryota"/>
</dbReference>
<feature type="transmembrane region" description="Helical" evidence="10">
    <location>
        <begin position="39"/>
        <end position="59"/>
    </location>
</feature>
<dbReference type="PANTHER" id="PTHR10778">
    <property type="entry name" value="SOLUTE CARRIER FAMILY 35 MEMBER B"/>
    <property type="match status" value="1"/>
</dbReference>
<dbReference type="STRING" id="31234.E3LYY4"/>
<comment type="similarity">
    <text evidence="2">Belongs to the nucleotide-sugar transporter family. SLC35B subfamily.</text>
</comment>
<evidence type="ECO:0000256" key="9">
    <source>
        <dbReference type="ARBA" id="ARBA00042729"/>
    </source>
</evidence>
<dbReference type="GO" id="GO:1990675">
    <property type="term" value="C:Golgi medial cisterna membrane"/>
    <property type="evidence" value="ECO:0007669"/>
    <property type="project" value="EnsemblMetazoa"/>
</dbReference>
<dbReference type="GeneID" id="9801054"/>
<feature type="transmembrane region" description="Helical" evidence="10">
    <location>
        <begin position="312"/>
        <end position="330"/>
    </location>
</feature>
<keyword evidence="6 10" id="KW-0472">Membrane</keyword>
<dbReference type="AlphaFoldDB" id="E3LYY4"/>
<name>E3LYY4_CAERE</name>
<evidence type="ECO:0000256" key="7">
    <source>
        <dbReference type="ARBA" id="ARBA00039669"/>
    </source>
</evidence>
<dbReference type="GO" id="GO:0005789">
    <property type="term" value="C:endoplasmic reticulum membrane"/>
    <property type="evidence" value="ECO:0007669"/>
    <property type="project" value="TreeGrafter"/>
</dbReference>
<dbReference type="OrthoDB" id="438495at2759"/>
<evidence type="ECO:0000256" key="4">
    <source>
        <dbReference type="ARBA" id="ARBA00022692"/>
    </source>
</evidence>
<keyword evidence="4 10" id="KW-0812">Transmembrane</keyword>
<dbReference type="HOGENOM" id="CLU_036019_2_0_1"/>
<protein>
    <recommendedName>
        <fullName evidence="7">Adenosine 3'-phospho 5'-phosphosulfate transporter 2</fullName>
    </recommendedName>
    <alternativeName>
        <fullName evidence="8">PAPS transporter 2</fullName>
    </alternativeName>
    <alternativeName>
        <fullName evidence="9">Solute carrier family 35 member B3 homolog</fullName>
    </alternativeName>
</protein>
<dbReference type="OMA" id="YNRTTQF"/>
<keyword evidence="3" id="KW-0813">Transport</keyword>